<evidence type="ECO:0000313" key="1">
    <source>
        <dbReference type="EMBL" id="KWS06470.1"/>
    </source>
</evidence>
<proteinExistence type="predicted"/>
<sequence>MTPPAARGVTRTRPDHPERLGTRALNRALLARQSLLERSAASPLAMIEQLVGLQAQAPNPPYLGLWARLREFALDDLTQAMRARRIVRATMMRGTLHLVSADDYRALRPVLQPVLRRLSLQSAHAKALRGVELGELRKAGVDALQGGALSVTALGEALRAHWPSHDTAELAKLVRSVELLVHVPPAGVWDSHQAATFAVAHDWLGAPVAEDADENAADAMLLRYLAAFGPASARDASAWSGLTGTRERLQRLRLRLRVFVDEAGTELFDLPDAPRPAPETAAPVRLLPEFDNVLLAHRDRSRIFDEGLRGAIFTRNGLVAATVLIDGFVAGVWKLQRERDTATVVVETFKRPRAADRAALQQEAEDCLRVAAPGYSRHEVRLSVVGA</sequence>
<name>A0A120AHP3_9GAMM</name>
<evidence type="ECO:0008006" key="3">
    <source>
        <dbReference type="Google" id="ProtNLM"/>
    </source>
</evidence>
<dbReference type="PANTHER" id="PTHR38479">
    <property type="entry name" value="LMO0824 PROTEIN"/>
    <property type="match status" value="1"/>
</dbReference>
<accession>A0A120AHP3</accession>
<dbReference type="RefSeq" id="WP_201025510.1">
    <property type="nucleotide sequence ID" value="NZ_JAJA02000001.1"/>
</dbReference>
<dbReference type="EMBL" id="JAJA02000001">
    <property type="protein sequence ID" value="KWS06470.1"/>
    <property type="molecule type" value="Genomic_DNA"/>
</dbReference>
<evidence type="ECO:0000313" key="2">
    <source>
        <dbReference type="Proteomes" id="UP000023435"/>
    </source>
</evidence>
<keyword evidence="2" id="KW-1185">Reference proteome</keyword>
<gene>
    <name evidence="1" type="ORF">AZ78_4026</name>
</gene>
<dbReference type="Pfam" id="PF06224">
    <property type="entry name" value="AlkZ-like"/>
    <property type="match status" value="1"/>
</dbReference>
<organism evidence="1 2">
    <name type="scientific">Lysobacter capsici AZ78</name>
    <dbReference type="NCBI Taxonomy" id="1444315"/>
    <lineage>
        <taxon>Bacteria</taxon>
        <taxon>Pseudomonadati</taxon>
        <taxon>Pseudomonadota</taxon>
        <taxon>Gammaproteobacteria</taxon>
        <taxon>Lysobacterales</taxon>
        <taxon>Lysobacteraceae</taxon>
        <taxon>Lysobacter</taxon>
    </lineage>
</organism>
<reference evidence="1 2" key="1">
    <citation type="journal article" date="2014" name="Genome Announc.">
        <title>Draft Genome Sequence of Lysobacter capsici AZ78, a Bacterium Antagonistic to Plant-Pathogenic Oomycetes.</title>
        <authorList>
            <person name="Puopolo G."/>
            <person name="Sonego P."/>
            <person name="Engelen K."/>
            <person name="Pertot I."/>
        </authorList>
    </citation>
    <scope>NUCLEOTIDE SEQUENCE [LARGE SCALE GENOMIC DNA]</scope>
    <source>
        <strain evidence="1 2">AZ78</strain>
    </source>
</reference>
<dbReference type="InterPro" id="IPR009351">
    <property type="entry name" value="AlkZ-like"/>
</dbReference>
<dbReference type="PANTHER" id="PTHR38479:SF2">
    <property type="entry name" value="WINGED HELIX DNA-BINDING DOMAIN-CONTAINING PROTEIN"/>
    <property type="match status" value="1"/>
</dbReference>
<dbReference type="Proteomes" id="UP000023435">
    <property type="component" value="Unassembled WGS sequence"/>
</dbReference>
<protein>
    <recommendedName>
        <fullName evidence="3">Winged helix DNA-binding domain-containing protein</fullName>
    </recommendedName>
</protein>
<comment type="caution">
    <text evidence="1">The sequence shown here is derived from an EMBL/GenBank/DDBJ whole genome shotgun (WGS) entry which is preliminary data.</text>
</comment>
<dbReference type="AlphaFoldDB" id="A0A120AHP3"/>